<reference evidence="5 6" key="1">
    <citation type="submission" date="2019-02" db="EMBL/GenBank/DDBJ databases">
        <title>Deep-cultivation of Planctomycetes and their phenomic and genomic characterization uncovers novel biology.</title>
        <authorList>
            <person name="Wiegand S."/>
            <person name="Jogler M."/>
            <person name="Boedeker C."/>
            <person name="Pinto D."/>
            <person name="Vollmers J."/>
            <person name="Rivas-Marin E."/>
            <person name="Kohn T."/>
            <person name="Peeters S.H."/>
            <person name="Heuer A."/>
            <person name="Rast P."/>
            <person name="Oberbeckmann S."/>
            <person name="Bunk B."/>
            <person name="Jeske O."/>
            <person name="Meyerdierks A."/>
            <person name="Storesund J.E."/>
            <person name="Kallscheuer N."/>
            <person name="Luecker S."/>
            <person name="Lage O.M."/>
            <person name="Pohl T."/>
            <person name="Merkel B.J."/>
            <person name="Hornburger P."/>
            <person name="Mueller R.-W."/>
            <person name="Bruemmer F."/>
            <person name="Labrenz M."/>
            <person name="Spormann A.M."/>
            <person name="Op den Camp H."/>
            <person name="Overmann J."/>
            <person name="Amann R."/>
            <person name="Jetten M.S.M."/>
            <person name="Mascher T."/>
            <person name="Medema M.H."/>
            <person name="Devos D.P."/>
            <person name="Kaster A.-K."/>
            <person name="Ovreas L."/>
            <person name="Rohde M."/>
            <person name="Galperin M.Y."/>
            <person name="Jogler C."/>
        </authorList>
    </citation>
    <scope>NUCLEOTIDE SEQUENCE [LARGE SCALE GENOMIC DNA]</scope>
    <source>
        <strain evidence="5 6">Spa11</strain>
    </source>
</reference>
<gene>
    <name evidence="5" type="ORF">Spa11_13190</name>
</gene>
<dbReference type="PANTHER" id="PTHR31302:SF31">
    <property type="entry name" value="PHOSPHODIESTERASE YAEI"/>
    <property type="match status" value="1"/>
</dbReference>
<evidence type="ECO:0000256" key="2">
    <source>
        <dbReference type="ARBA" id="ARBA00022801"/>
    </source>
</evidence>
<feature type="transmembrane region" description="Helical" evidence="3">
    <location>
        <begin position="69"/>
        <end position="90"/>
    </location>
</feature>
<accession>A0A518K5S5</accession>
<dbReference type="EMBL" id="CP036349">
    <property type="protein sequence ID" value="QDV73127.1"/>
    <property type="molecule type" value="Genomic_DNA"/>
</dbReference>
<dbReference type="GO" id="GO:0008758">
    <property type="term" value="F:UDP-2,3-diacylglucosamine hydrolase activity"/>
    <property type="evidence" value="ECO:0007669"/>
    <property type="project" value="TreeGrafter"/>
</dbReference>
<dbReference type="GO" id="GO:0009245">
    <property type="term" value="P:lipid A biosynthetic process"/>
    <property type="evidence" value="ECO:0007669"/>
    <property type="project" value="TreeGrafter"/>
</dbReference>
<organism evidence="5 6">
    <name type="scientific">Botrimarina mediterranea</name>
    <dbReference type="NCBI Taxonomy" id="2528022"/>
    <lineage>
        <taxon>Bacteria</taxon>
        <taxon>Pseudomonadati</taxon>
        <taxon>Planctomycetota</taxon>
        <taxon>Planctomycetia</taxon>
        <taxon>Pirellulales</taxon>
        <taxon>Lacipirellulaceae</taxon>
        <taxon>Botrimarina</taxon>
    </lineage>
</organism>
<dbReference type="GO" id="GO:0046872">
    <property type="term" value="F:metal ion binding"/>
    <property type="evidence" value="ECO:0007669"/>
    <property type="project" value="UniProtKB-KW"/>
</dbReference>
<dbReference type="PANTHER" id="PTHR31302">
    <property type="entry name" value="TRANSMEMBRANE PROTEIN WITH METALLOPHOSPHOESTERASE DOMAIN-RELATED"/>
    <property type="match status" value="1"/>
</dbReference>
<dbReference type="EC" id="3.1.-.-" evidence="5"/>
<keyword evidence="6" id="KW-1185">Reference proteome</keyword>
<dbReference type="InterPro" id="IPR029052">
    <property type="entry name" value="Metallo-depent_PP-like"/>
</dbReference>
<dbReference type="KEGG" id="bmei:Spa11_13190"/>
<dbReference type="RefSeq" id="WP_145109572.1">
    <property type="nucleotide sequence ID" value="NZ_CP036349.1"/>
</dbReference>
<dbReference type="AlphaFoldDB" id="A0A518K5S5"/>
<keyword evidence="3" id="KW-0812">Transmembrane</keyword>
<evidence type="ECO:0000256" key="3">
    <source>
        <dbReference type="SAM" id="Phobius"/>
    </source>
</evidence>
<evidence type="ECO:0000313" key="6">
    <source>
        <dbReference type="Proteomes" id="UP000316426"/>
    </source>
</evidence>
<name>A0A518K5S5_9BACT</name>
<dbReference type="Pfam" id="PF00149">
    <property type="entry name" value="Metallophos"/>
    <property type="match status" value="1"/>
</dbReference>
<dbReference type="InterPro" id="IPR051158">
    <property type="entry name" value="Metallophosphoesterase_sf"/>
</dbReference>
<dbReference type="Gene3D" id="3.60.21.10">
    <property type="match status" value="1"/>
</dbReference>
<dbReference type="GO" id="GO:0016020">
    <property type="term" value="C:membrane"/>
    <property type="evidence" value="ECO:0007669"/>
    <property type="project" value="GOC"/>
</dbReference>
<proteinExistence type="predicted"/>
<keyword evidence="3" id="KW-1133">Transmembrane helix</keyword>
<feature type="domain" description="Calcineurin-like phosphoesterase" evidence="4">
    <location>
        <begin position="157"/>
        <end position="313"/>
    </location>
</feature>
<evidence type="ECO:0000259" key="4">
    <source>
        <dbReference type="Pfam" id="PF00149"/>
    </source>
</evidence>
<feature type="transmembrane region" description="Helical" evidence="3">
    <location>
        <begin position="36"/>
        <end position="57"/>
    </location>
</feature>
<sequence length="374" mass="40597">MQTAFWLAALLGHGALWVEAVNRLHGLGWNRKLIDRLTLVCGVACAGIPIAAAILLLRTSPSQPAPAGLEAYAWFSIAVLAVVILTRIGLHWDPQRDRQTTKTDVATVNIHQSHGAAAMRDATLHRLASLPGNTLLQPQLESLTVPLERLPPALEGLKVAHLTDLHMSGRITKPYFVDLLQKVNDWRPDIVCVTGDIVEHAPQIDWIDDTLGKLTPALGSFFILGNHDKKIDHDAVRRRLVEQGLIDVGDSPATVERHGVALTLCGDERPWFASEPSLTGDEPLVICLAHTPDRFGWAVRQGVDLVLAGHNHGGQVCLPPFGALLCPSVHGVRYAAGTFRRGRTVMHVGRGSGSLFPLRYACPPEVALVTLVVK</sequence>
<dbReference type="SUPFAM" id="SSF56300">
    <property type="entry name" value="Metallo-dependent phosphatases"/>
    <property type="match status" value="1"/>
</dbReference>
<dbReference type="Proteomes" id="UP000316426">
    <property type="component" value="Chromosome"/>
</dbReference>
<evidence type="ECO:0000313" key="5">
    <source>
        <dbReference type="EMBL" id="QDV73127.1"/>
    </source>
</evidence>
<protein>
    <submittedName>
        <fullName evidence="5">Putative metallophosphoesterase</fullName>
        <ecNumber evidence="5">3.1.-.-</ecNumber>
    </submittedName>
</protein>
<keyword evidence="2 5" id="KW-0378">Hydrolase</keyword>
<evidence type="ECO:0000256" key="1">
    <source>
        <dbReference type="ARBA" id="ARBA00022723"/>
    </source>
</evidence>
<keyword evidence="3" id="KW-0472">Membrane</keyword>
<keyword evidence="1" id="KW-0479">Metal-binding</keyword>
<dbReference type="InterPro" id="IPR004843">
    <property type="entry name" value="Calcineurin-like_PHP"/>
</dbReference>